<dbReference type="Proteomes" id="UP000787472">
    <property type="component" value="Unassembled WGS sequence"/>
</dbReference>
<feature type="domain" description="VIT" evidence="2">
    <location>
        <begin position="88"/>
        <end position="216"/>
    </location>
</feature>
<protein>
    <recommendedName>
        <fullName evidence="2">VIT domain-containing protein</fullName>
    </recommendedName>
</protein>
<dbReference type="PANTHER" id="PTHR45737:SF6">
    <property type="entry name" value="VON WILLEBRAND FACTOR A DOMAIN-CONTAINING PROTEIN 5A"/>
    <property type="match status" value="1"/>
</dbReference>
<name>A0A9E5MMM0_9GAMM</name>
<dbReference type="PANTHER" id="PTHR45737">
    <property type="entry name" value="VON WILLEBRAND FACTOR A DOMAIN-CONTAINING PROTEIN 5A"/>
    <property type="match status" value="1"/>
</dbReference>
<feature type="region of interest" description="Disordered" evidence="1">
    <location>
        <begin position="52"/>
        <end position="93"/>
    </location>
</feature>
<dbReference type="SMART" id="SM00609">
    <property type="entry name" value="VIT"/>
    <property type="match status" value="1"/>
</dbReference>
<dbReference type="RefSeq" id="WP_167188953.1">
    <property type="nucleotide sequence ID" value="NZ_JAAONZ010000013.1"/>
</dbReference>
<dbReference type="InterPro" id="IPR013694">
    <property type="entry name" value="VIT"/>
</dbReference>
<sequence length="371" mass="40783">MAPYPVSRGNPRDPRHDDHPAPATNPDRTGFGWLLCGFAVMVLSAIPAKSAPLSTVPTTTQPTMAAASKPTAATTLQSKPSTDENSSGRMQFQNSHGAMVEAPLLQTNVELWVNGMITTTVYRQTFHNLSTDWVEGRYLFPLPDRAAVNGMTMRIGERIIVGEIQEKLRARKLYQQAKTAGKKVSLVEQQRPNLFTQTVANVPPDEHIQVTLTYREVAHYEHGNFSLHLPLTITPRYIPGLPIRDAVDEPPETMMTEPPGAKAAPSAPTVSAMQINQHGWGQATDQVADAALITAPMSERPRLPNGTIQNPVSITVHLRAGLPLARIDSPYHDLVIRKHGDEHTITLSEGQVAMDRDFVLSWQPVKQKTLT</sequence>
<feature type="compositionally biased region" description="Basic and acidic residues" evidence="1">
    <location>
        <begin position="10"/>
        <end position="20"/>
    </location>
</feature>
<feature type="compositionally biased region" description="Polar residues" evidence="1">
    <location>
        <begin position="52"/>
        <end position="63"/>
    </location>
</feature>
<reference evidence="3" key="1">
    <citation type="submission" date="2020-03" db="EMBL/GenBank/DDBJ databases">
        <authorList>
            <person name="Guo F."/>
        </authorList>
    </citation>
    <scope>NUCLEOTIDE SEQUENCE</scope>
    <source>
        <strain evidence="3">JCM 30134</strain>
    </source>
</reference>
<accession>A0A9E5MMM0</accession>
<gene>
    <name evidence="3" type="ORF">G8770_15880</name>
</gene>
<feature type="compositionally biased region" description="Polar residues" evidence="1">
    <location>
        <begin position="71"/>
        <end position="93"/>
    </location>
</feature>
<keyword evidence="4" id="KW-1185">Reference proteome</keyword>
<dbReference type="AlphaFoldDB" id="A0A9E5MMM0"/>
<evidence type="ECO:0000313" key="3">
    <source>
        <dbReference type="EMBL" id="NHO67031.1"/>
    </source>
</evidence>
<proteinExistence type="predicted"/>
<evidence type="ECO:0000256" key="1">
    <source>
        <dbReference type="SAM" id="MobiDB-lite"/>
    </source>
</evidence>
<comment type="caution">
    <text evidence="3">The sequence shown here is derived from an EMBL/GenBank/DDBJ whole genome shotgun (WGS) entry which is preliminary data.</text>
</comment>
<evidence type="ECO:0000313" key="4">
    <source>
        <dbReference type="Proteomes" id="UP000787472"/>
    </source>
</evidence>
<feature type="region of interest" description="Disordered" evidence="1">
    <location>
        <begin position="1"/>
        <end position="25"/>
    </location>
</feature>
<organism evidence="3 4">
    <name type="scientific">Pseudomaricurvus hydrocarbonicus</name>
    <dbReference type="NCBI Taxonomy" id="1470433"/>
    <lineage>
        <taxon>Bacteria</taxon>
        <taxon>Pseudomonadati</taxon>
        <taxon>Pseudomonadota</taxon>
        <taxon>Gammaproteobacteria</taxon>
        <taxon>Cellvibrionales</taxon>
        <taxon>Cellvibrionaceae</taxon>
        <taxon>Pseudomaricurvus</taxon>
    </lineage>
</organism>
<dbReference type="Pfam" id="PF08487">
    <property type="entry name" value="VIT"/>
    <property type="match status" value="1"/>
</dbReference>
<dbReference type="PROSITE" id="PS51468">
    <property type="entry name" value="VIT"/>
    <property type="match status" value="1"/>
</dbReference>
<evidence type="ECO:0000259" key="2">
    <source>
        <dbReference type="PROSITE" id="PS51468"/>
    </source>
</evidence>
<dbReference type="EMBL" id="JAAONZ010000013">
    <property type="protein sequence ID" value="NHO67031.1"/>
    <property type="molecule type" value="Genomic_DNA"/>
</dbReference>